<comment type="caution">
    <text evidence="1">The sequence shown here is derived from an EMBL/GenBank/DDBJ whole genome shotgun (WGS) entry which is preliminary data.</text>
</comment>
<dbReference type="HOGENOM" id="CLU_044307_0_0_11"/>
<dbReference type="AlphaFoldDB" id="F2UZV7"/>
<gene>
    <name evidence="1" type="ORF">HMPREF0059_01982</name>
</gene>
<reference evidence="2" key="1">
    <citation type="submission" date="2010-02" db="EMBL/GenBank/DDBJ databases">
        <title>The Genome Sequence of Prevotella oris strain C735.</title>
        <authorList>
            <consortium name="The Broad Institute Genome Sequencing Platform"/>
            <person name="Ward D."/>
            <person name="Feldgarden M."/>
            <person name="Earl A."/>
            <person name="Young S.K."/>
            <person name="Zeng Q."/>
            <person name="Koehrsen M."/>
            <person name="Alvarado L."/>
            <person name="Berlin A."/>
            <person name="Bochicchio J."/>
            <person name="Borenstein D."/>
            <person name="Chapman S.B."/>
            <person name="Chen Z."/>
            <person name="Engels R."/>
            <person name="Freedman E."/>
            <person name="Gellesch M."/>
            <person name="Goldberg J."/>
            <person name="Griggs A."/>
            <person name="Gujja S."/>
            <person name="Heilman E."/>
            <person name="Heiman D."/>
            <person name="Hepburn T."/>
            <person name="Howarth C."/>
            <person name="Jen D."/>
            <person name="Larson L."/>
            <person name="Mehta T."/>
            <person name="Park D."/>
            <person name="Pearson M."/>
            <person name="Roberts A."/>
            <person name="Saif S."/>
            <person name="Shea T."/>
            <person name="Shenoy N."/>
            <person name="Sisk P."/>
            <person name="Stolte C."/>
            <person name="Sykes S."/>
            <person name="Thomson T."/>
            <person name="Walk T."/>
            <person name="White J."/>
            <person name="Yandava C."/>
            <person name="Sibley C.D."/>
            <person name="Field T.R."/>
            <person name="Grinwis M."/>
            <person name="Eshaghurshan C.S."/>
            <person name="Surette M.G."/>
            <person name="Haas B."/>
            <person name="Nusbaum C."/>
            <person name="Birren B."/>
        </authorList>
    </citation>
    <scope>NUCLEOTIDE SEQUENCE [LARGE SCALE GENOMIC DNA]</scope>
    <source>
        <strain evidence="2">C505</strain>
    </source>
</reference>
<evidence type="ECO:0000313" key="2">
    <source>
        <dbReference type="Proteomes" id="UP000004668"/>
    </source>
</evidence>
<dbReference type="Proteomes" id="UP000004668">
    <property type="component" value="Unassembled WGS sequence"/>
</dbReference>
<dbReference type="EMBL" id="ACRE02000008">
    <property type="protein sequence ID" value="EGE37711.1"/>
    <property type="molecule type" value="Genomic_DNA"/>
</dbReference>
<protein>
    <submittedName>
        <fullName evidence="1">Uncharacterized protein</fullName>
    </submittedName>
</protein>
<organism evidence="1 2">
    <name type="scientific">Actinomyces viscosus C505</name>
    <dbReference type="NCBI Taxonomy" id="562973"/>
    <lineage>
        <taxon>Bacteria</taxon>
        <taxon>Bacillati</taxon>
        <taxon>Actinomycetota</taxon>
        <taxon>Actinomycetes</taxon>
        <taxon>Actinomycetales</taxon>
        <taxon>Actinomycetaceae</taxon>
        <taxon>Actinomyces</taxon>
    </lineage>
</organism>
<proteinExistence type="predicted"/>
<dbReference type="eggNOG" id="ENOG5032FAU">
    <property type="taxonomic scope" value="Bacteria"/>
</dbReference>
<evidence type="ECO:0000313" key="1">
    <source>
        <dbReference type="EMBL" id="EGE37711.1"/>
    </source>
</evidence>
<accession>F2UZV7</accession>
<sequence length="558" mass="58615">MQPTFVYFFHEGGESAAEEALHHFHSTVFRDILKDRSASLPIISVKGMLMHVPSLPSTRPWRRLLGVAMALPLLTVGAVAAPVSAAVPTAAPSPGITVEGRYHPAGAGCHGSDSAEGCLSWGVRVPSTVAPNSSTTVTIEADSVPGQWTWSCPSPDGDRVAGTSAFYIDRGKDEPVSKLADSGLGFFDHLYYNQHGDSAGSVTAVSCTPEHLSLTYEVDFDSARDQSSYLDLDLGTTVVAPGADARSYTFSPKITTSTGNLVLTPTATAKKPAASEAHATVSTQEVTVDGAAKDTSRFTMTARNDSTTPLSNFTISAGRTKGQAQVGTLTCDLTSFGGKVVSATGPAENLTVSSGTAKVPQGKDVTCQVDLTSVVGRNTVKAALTTGKQTFSSDFTKDRPISEVKVQPTDRGVEAAPTGTYEVEVGYSVTFTNTTDADGHTSNIVLHPPIPAGFSFMYVLDSGVPWWISMDDYALQPDGSIPLSTSDTLYAHSSTTMTFTAFYKVNAAAVTEDTWKSLGTCDPKDPSKGLTTQIDVVGSDGVEPGTYSACTVVTRTKN</sequence>
<reference evidence="1 2" key="2">
    <citation type="submission" date="2011-10" db="EMBL/GenBank/DDBJ databases">
        <title>The Genome Sequence of Actinomyces viscosus C505.</title>
        <authorList>
            <consortium name="The Broad Institute Genome Sequencing Platform"/>
            <consortium name="The Broad Institute Genome Sequencing Center for Infectious Disease"/>
            <person name="Earl A."/>
            <person name="Ward D."/>
            <person name="Feldgarden M."/>
            <person name="Gevers D."/>
            <person name="Sibley C.D."/>
            <person name="Field T.R."/>
            <person name="Grinwis M."/>
            <person name="Eshaghurshan C.S."/>
            <person name="Surette M.G."/>
            <person name="Young S.K."/>
            <person name="Zeng Q."/>
            <person name="Gargeya S."/>
            <person name="Fitzgerald M."/>
            <person name="Haas B."/>
            <person name="Abouelleil A."/>
            <person name="Alvarado L."/>
            <person name="Arachchi H.M."/>
            <person name="Berlin A."/>
            <person name="Brown A."/>
            <person name="Chapman S.B."/>
            <person name="Chen Z."/>
            <person name="Dunbar C."/>
            <person name="Freedman E."/>
            <person name="Gearin G."/>
            <person name="Goldberg J."/>
            <person name="Griggs A."/>
            <person name="Gujja S."/>
            <person name="Heiman D."/>
            <person name="Howarth C."/>
            <person name="Larson L."/>
            <person name="Lui A."/>
            <person name="MacDonald P.J.P."/>
            <person name="Montmayeur A."/>
            <person name="Murphy C."/>
            <person name="Neiman D."/>
            <person name="Pearson M."/>
            <person name="Priest M."/>
            <person name="Roberts A."/>
            <person name="Saif S."/>
            <person name="Shea T."/>
            <person name="Shenoy N."/>
            <person name="Sisk P."/>
            <person name="Stolte C."/>
            <person name="Sykes S."/>
            <person name="Wortman J."/>
            <person name="Nusbaum C."/>
            <person name="Birren B."/>
        </authorList>
    </citation>
    <scope>NUCLEOTIDE SEQUENCE [LARGE SCALE GENOMIC DNA]</scope>
    <source>
        <strain evidence="1 2">C505</strain>
    </source>
</reference>
<name>F2UZV7_ACTVI</name>